<accession>A0ABV6EG52</accession>
<dbReference type="InterPro" id="IPR005119">
    <property type="entry name" value="LysR_subst-bd"/>
</dbReference>
<protein>
    <submittedName>
        <fullName evidence="6">LysR family transcriptional regulator</fullName>
    </submittedName>
</protein>
<sequence length="293" mass="32146">MDWNDLRYFISVARTASLSGAAQALEVSPSTVARRIATLENSLGAHLFVRHATGYFLTDHGRDVLRQAEVIEESMLALAKRAAALDANTSGVVRLATAETLAVHLIMPALPRLLEQYPKLQLEIITGIGMADLQRYEADLALRLIRPQYGNLVIQKLGSMASAIYGSADYLNRHPAIAEDPLSGRAFIIWDKAYAHLPTAQWLEKQHYDHNPALVTTSVAAQYAAVRAGIGLAVLPCFIARADNTLVEVVPVEKVFSEELWLVTHTDLRASARIRAVATFLQDILANASPPFR</sequence>
<name>A0ABV6EG52_9GAMM</name>
<keyword evidence="2" id="KW-0805">Transcription regulation</keyword>
<keyword evidence="4" id="KW-0804">Transcription</keyword>
<dbReference type="PANTHER" id="PTHR30537:SF3">
    <property type="entry name" value="TRANSCRIPTIONAL REGULATORY PROTEIN"/>
    <property type="match status" value="1"/>
</dbReference>
<dbReference type="RefSeq" id="WP_404413016.1">
    <property type="nucleotide sequence ID" value="NZ_CP173186.1"/>
</dbReference>
<dbReference type="InterPro" id="IPR000847">
    <property type="entry name" value="LysR_HTH_N"/>
</dbReference>
<dbReference type="EMBL" id="JBHLXG010000017">
    <property type="protein sequence ID" value="MFC0227976.1"/>
    <property type="molecule type" value="Genomic_DNA"/>
</dbReference>
<evidence type="ECO:0000313" key="6">
    <source>
        <dbReference type="EMBL" id="MFC0227976.1"/>
    </source>
</evidence>
<evidence type="ECO:0000256" key="3">
    <source>
        <dbReference type="ARBA" id="ARBA00023125"/>
    </source>
</evidence>
<dbReference type="SUPFAM" id="SSF53850">
    <property type="entry name" value="Periplasmic binding protein-like II"/>
    <property type="match status" value="1"/>
</dbReference>
<dbReference type="InterPro" id="IPR058163">
    <property type="entry name" value="LysR-type_TF_proteobact-type"/>
</dbReference>
<dbReference type="PANTHER" id="PTHR30537">
    <property type="entry name" value="HTH-TYPE TRANSCRIPTIONAL REGULATOR"/>
    <property type="match status" value="1"/>
</dbReference>
<dbReference type="InterPro" id="IPR036388">
    <property type="entry name" value="WH-like_DNA-bd_sf"/>
</dbReference>
<evidence type="ECO:0000256" key="1">
    <source>
        <dbReference type="ARBA" id="ARBA00009437"/>
    </source>
</evidence>
<comment type="caution">
    <text evidence="6">The sequence shown here is derived from an EMBL/GenBank/DDBJ whole genome shotgun (WGS) entry which is preliminary data.</text>
</comment>
<gene>
    <name evidence="6" type="ORF">ACFFJ3_15980</name>
</gene>
<dbReference type="SUPFAM" id="SSF46785">
    <property type="entry name" value="Winged helix' DNA-binding domain"/>
    <property type="match status" value="1"/>
</dbReference>
<evidence type="ECO:0000256" key="2">
    <source>
        <dbReference type="ARBA" id="ARBA00023015"/>
    </source>
</evidence>
<keyword evidence="7" id="KW-1185">Reference proteome</keyword>
<dbReference type="Pfam" id="PF03466">
    <property type="entry name" value="LysR_substrate"/>
    <property type="match status" value="1"/>
</dbReference>
<comment type="similarity">
    <text evidence="1">Belongs to the LysR transcriptional regulatory family.</text>
</comment>
<evidence type="ECO:0000313" key="7">
    <source>
        <dbReference type="Proteomes" id="UP001589792"/>
    </source>
</evidence>
<proteinExistence type="inferred from homology"/>
<dbReference type="Gene3D" id="1.10.10.10">
    <property type="entry name" value="Winged helix-like DNA-binding domain superfamily/Winged helix DNA-binding domain"/>
    <property type="match status" value="1"/>
</dbReference>
<dbReference type="Pfam" id="PF00126">
    <property type="entry name" value="HTH_1"/>
    <property type="match status" value="1"/>
</dbReference>
<dbReference type="Proteomes" id="UP001589792">
    <property type="component" value="Unassembled WGS sequence"/>
</dbReference>
<keyword evidence="3" id="KW-0238">DNA-binding</keyword>
<evidence type="ECO:0000256" key="4">
    <source>
        <dbReference type="ARBA" id="ARBA00023163"/>
    </source>
</evidence>
<dbReference type="InterPro" id="IPR036390">
    <property type="entry name" value="WH_DNA-bd_sf"/>
</dbReference>
<reference evidence="6 7" key="1">
    <citation type="submission" date="2024-09" db="EMBL/GenBank/DDBJ databases">
        <authorList>
            <person name="Sun Q."/>
            <person name="Mori K."/>
        </authorList>
    </citation>
    <scope>NUCLEOTIDE SEQUENCE [LARGE SCALE GENOMIC DNA]</scope>
    <source>
        <strain evidence="6 7">CCM 8626</strain>
    </source>
</reference>
<feature type="domain" description="HTH lysR-type" evidence="5">
    <location>
        <begin position="1"/>
        <end position="58"/>
    </location>
</feature>
<dbReference type="PROSITE" id="PS50931">
    <property type="entry name" value="HTH_LYSR"/>
    <property type="match status" value="1"/>
</dbReference>
<evidence type="ECO:0000259" key="5">
    <source>
        <dbReference type="PROSITE" id="PS50931"/>
    </source>
</evidence>
<organism evidence="6 7">
    <name type="scientific">Serratia aquatilis</name>
    <dbReference type="NCBI Taxonomy" id="1737515"/>
    <lineage>
        <taxon>Bacteria</taxon>
        <taxon>Pseudomonadati</taxon>
        <taxon>Pseudomonadota</taxon>
        <taxon>Gammaproteobacteria</taxon>
        <taxon>Enterobacterales</taxon>
        <taxon>Yersiniaceae</taxon>
        <taxon>Serratia</taxon>
    </lineage>
</organism>
<dbReference type="Gene3D" id="3.40.190.290">
    <property type="match status" value="1"/>
</dbReference>